<evidence type="ECO:0008006" key="3">
    <source>
        <dbReference type="Google" id="ProtNLM"/>
    </source>
</evidence>
<keyword evidence="2" id="KW-1185">Reference proteome</keyword>
<dbReference type="EMBL" id="BNAD01000015">
    <property type="protein sequence ID" value="GHE18946.1"/>
    <property type="molecule type" value="Genomic_DNA"/>
</dbReference>
<evidence type="ECO:0000313" key="2">
    <source>
        <dbReference type="Proteomes" id="UP000597341"/>
    </source>
</evidence>
<gene>
    <name evidence="1" type="ORF">GCM10011376_35560</name>
</gene>
<name>A0ABQ3HQH7_9ACTN</name>
<accession>A0ABQ3HQH7</accession>
<dbReference type="Proteomes" id="UP000597341">
    <property type="component" value="Unassembled WGS sequence"/>
</dbReference>
<evidence type="ECO:0000313" key="1">
    <source>
        <dbReference type="EMBL" id="GHE18946.1"/>
    </source>
</evidence>
<sequence length="181" mass="19940">MWRSARRAIAALATRALEPAALRRLAELAPRERQLVGACDESDAAVVATNVALHRLEPPEGLGDWSRWGWEQIARIEWDDPTSTMTLIGQAPLLQHRIAFRLSAPGPLVSVARERIAWTTQLATRVRLPSGGSVAVVVRRHPVTDRMDWFLYPDTTIAGRGTVGRVELDDALASLRAHTGL</sequence>
<organism evidence="1 2">
    <name type="scientific">Nocardioides flavus</name>
    <name type="common">ex Wang et al. 2016</name>
    <dbReference type="NCBI Taxonomy" id="2058780"/>
    <lineage>
        <taxon>Bacteria</taxon>
        <taxon>Bacillati</taxon>
        <taxon>Actinomycetota</taxon>
        <taxon>Actinomycetes</taxon>
        <taxon>Propionibacteriales</taxon>
        <taxon>Nocardioidaceae</taxon>
        <taxon>Nocardioides</taxon>
    </lineage>
</organism>
<comment type="caution">
    <text evidence="1">The sequence shown here is derived from an EMBL/GenBank/DDBJ whole genome shotgun (WGS) entry which is preliminary data.</text>
</comment>
<proteinExistence type="predicted"/>
<reference evidence="2" key="1">
    <citation type="journal article" date="2019" name="Int. J. Syst. Evol. Microbiol.">
        <title>The Global Catalogue of Microorganisms (GCM) 10K type strain sequencing project: providing services to taxonomists for standard genome sequencing and annotation.</title>
        <authorList>
            <consortium name="The Broad Institute Genomics Platform"/>
            <consortium name="The Broad Institute Genome Sequencing Center for Infectious Disease"/>
            <person name="Wu L."/>
            <person name="Ma J."/>
        </authorList>
    </citation>
    <scope>NUCLEOTIDE SEQUENCE [LARGE SCALE GENOMIC DNA]</scope>
    <source>
        <strain evidence="2">CGMCC 1.12791</strain>
    </source>
</reference>
<protein>
    <recommendedName>
        <fullName evidence="3">Polyketide cyclase / dehydrase and lipid transport</fullName>
    </recommendedName>
</protein>